<dbReference type="AlphaFoldDB" id="A0A5B7G550"/>
<name>A0A5B7G550_PORTR</name>
<keyword evidence="3" id="KW-1185">Reference proteome</keyword>
<feature type="region of interest" description="Disordered" evidence="1">
    <location>
        <begin position="1"/>
        <end position="23"/>
    </location>
</feature>
<evidence type="ECO:0000313" key="3">
    <source>
        <dbReference type="Proteomes" id="UP000324222"/>
    </source>
</evidence>
<evidence type="ECO:0000256" key="1">
    <source>
        <dbReference type="SAM" id="MobiDB-lite"/>
    </source>
</evidence>
<dbReference type="EMBL" id="VSRR010010296">
    <property type="protein sequence ID" value="MPC51614.1"/>
    <property type="molecule type" value="Genomic_DNA"/>
</dbReference>
<dbReference type="Proteomes" id="UP000324222">
    <property type="component" value="Unassembled WGS sequence"/>
</dbReference>
<accession>A0A5B7G550</accession>
<evidence type="ECO:0000313" key="2">
    <source>
        <dbReference type="EMBL" id="MPC51614.1"/>
    </source>
</evidence>
<comment type="caution">
    <text evidence="2">The sequence shown here is derived from an EMBL/GenBank/DDBJ whole genome shotgun (WGS) entry which is preliminary data.</text>
</comment>
<organism evidence="2 3">
    <name type="scientific">Portunus trituberculatus</name>
    <name type="common">Swimming crab</name>
    <name type="synonym">Neptunus trituberculatus</name>
    <dbReference type="NCBI Taxonomy" id="210409"/>
    <lineage>
        <taxon>Eukaryota</taxon>
        <taxon>Metazoa</taxon>
        <taxon>Ecdysozoa</taxon>
        <taxon>Arthropoda</taxon>
        <taxon>Crustacea</taxon>
        <taxon>Multicrustacea</taxon>
        <taxon>Malacostraca</taxon>
        <taxon>Eumalacostraca</taxon>
        <taxon>Eucarida</taxon>
        <taxon>Decapoda</taxon>
        <taxon>Pleocyemata</taxon>
        <taxon>Brachyura</taxon>
        <taxon>Eubrachyura</taxon>
        <taxon>Portunoidea</taxon>
        <taxon>Portunidae</taxon>
        <taxon>Portuninae</taxon>
        <taxon>Portunus</taxon>
    </lineage>
</organism>
<proteinExistence type="predicted"/>
<protein>
    <submittedName>
        <fullName evidence="2">Uncharacterized protein</fullName>
    </submittedName>
</protein>
<gene>
    <name evidence="2" type="ORF">E2C01_045463</name>
</gene>
<sequence>MGLRELGRVGSPPELPDAAQGSLMPKPGHDLAFLSTTVTCGISVLKRRCSCSREGRGVAAEGRRRAAGVGILL</sequence>
<reference evidence="2 3" key="1">
    <citation type="submission" date="2019-05" db="EMBL/GenBank/DDBJ databases">
        <title>Another draft genome of Portunus trituberculatus and its Hox gene families provides insights of decapod evolution.</title>
        <authorList>
            <person name="Jeong J.-H."/>
            <person name="Song I."/>
            <person name="Kim S."/>
            <person name="Choi T."/>
            <person name="Kim D."/>
            <person name="Ryu S."/>
            <person name="Kim W."/>
        </authorList>
    </citation>
    <scope>NUCLEOTIDE SEQUENCE [LARGE SCALE GENOMIC DNA]</scope>
    <source>
        <tissue evidence="2">Muscle</tissue>
    </source>
</reference>